<protein>
    <recommendedName>
        <fullName evidence="4">C-type lectin domain-containing protein</fullName>
    </recommendedName>
</protein>
<feature type="chain" id="PRO_5046487165" description="C-type lectin domain-containing protein" evidence="1">
    <location>
        <begin position="23"/>
        <end position="172"/>
    </location>
</feature>
<gene>
    <name evidence="2" type="ORF">MAR_015662</name>
</gene>
<dbReference type="Proteomes" id="UP001164746">
    <property type="component" value="Chromosome 12"/>
</dbReference>
<accession>A0ABY7FHM9</accession>
<dbReference type="InterPro" id="IPR016187">
    <property type="entry name" value="CTDL_fold"/>
</dbReference>
<evidence type="ECO:0000256" key="1">
    <source>
        <dbReference type="SAM" id="SignalP"/>
    </source>
</evidence>
<dbReference type="EMBL" id="CP111023">
    <property type="protein sequence ID" value="WAR21688.1"/>
    <property type="molecule type" value="Genomic_DNA"/>
</dbReference>
<reference evidence="2" key="1">
    <citation type="submission" date="2022-11" db="EMBL/GenBank/DDBJ databases">
        <title>Centuries of genome instability and evolution in soft-shell clam transmissible cancer (bioRxiv).</title>
        <authorList>
            <person name="Hart S.F.M."/>
            <person name="Yonemitsu M.A."/>
            <person name="Giersch R.M."/>
            <person name="Beal B.F."/>
            <person name="Arriagada G."/>
            <person name="Davis B.W."/>
            <person name="Ostrander E.A."/>
            <person name="Goff S.P."/>
            <person name="Metzger M.J."/>
        </authorList>
    </citation>
    <scope>NUCLEOTIDE SEQUENCE</scope>
    <source>
        <strain evidence="2">MELC-2E11</strain>
        <tissue evidence="2">Siphon/mantle</tissue>
    </source>
</reference>
<keyword evidence="1" id="KW-0732">Signal</keyword>
<organism evidence="2 3">
    <name type="scientific">Mya arenaria</name>
    <name type="common">Soft-shell clam</name>
    <dbReference type="NCBI Taxonomy" id="6604"/>
    <lineage>
        <taxon>Eukaryota</taxon>
        <taxon>Metazoa</taxon>
        <taxon>Spiralia</taxon>
        <taxon>Lophotrochozoa</taxon>
        <taxon>Mollusca</taxon>
        <taxon>Bivalvia</taxon>
        <taxon>Autobranchia</taxon>
        <taxon>Heteroconchia</taxon>
        <taxon>Euheterodonta</taxon>
        <taxon>Imparidentia</taxon>
        <taxon>Neoheterodontei</taxon>
        <taxon>Myida</taxon>
        <taxon>Myoidea</taxon>
        <taxon>Myidae</taxon>
        <taxon>Mya</taxon>
    </lineage>
</organism>
<name>A0ABY7FHM9_MYAAR</name>
<proteinExistence type="predicted"/>
<evidence type="ECO:0008006" key="4">
    <source>
        <dbReference type="Google" id="ProtNLM"/>
    </source>
</evidence>
<evidence type="ECO:0000313" key="2">
    <source>
        <dbReference type="EMBL" id="WAR21688.1"/>
    </source>
</evidence>
<dbReference type="SUPFAM" id="SSF56436">
    <property type="entry name" value="C-type lectin-like"/>
    <property type="match status" value="1"/>
</dbReference>
<keyword evidence="3" id="KW-1185">Reference proteome</keyword>
<sequence length="172" mass="19200">MKFSDEMCLIIFTVLFQTLISAQSTSQDSRKLQFISAKFINGEEISRTKLRSRITCFATCGSGCGAAKYFQFSGDCVLYSTFLLLTDDADVKPYGDDVNGYIKVFPKESRYLVVYSGNIGKTWDEAFAICLQYGSGLARILTRQDLASLNATVKQSRVNEETVGCRQRAWLG</sequence>
<feature type="non-terminal residue" evidence="2">
    <location>
        <position position="172"/>
    </location>
</feature>
<feature type="signal peptide" evidence="1">
    <location>
        <begin position="1"/>
        <end position="22"/>
    </location>
</feature>
<evidence type="ECO:0000313" key="3">
    <source>
        <dbReference type="Proteomes" id="UP001164746"/>
    </source>
</evidence>